<evidence type="ECO:0000256" key="1">
    <source>
        <dbReference type="SAM" id="MobiDB-lite"/>
    </source>
</evidence>
<name>A0A8S5TEC2_9CAUD</name>
<evidence type="ECO:0000313" key="2">
    <source>
        <dbReference type="EMBL" id="DAF61327.1"/>
    </source>
</evidence>
<feature type="region of interest" description="Disordered" evidence="1">
    <location>
        <begin position="1"/>
        <end position="34"/>
    </location>
</feature>
<protein>
    <submittedName>
        <fullName evidence="2">Uncharacterized protein</fullName>
    </submittedName>
</protein>
<proteinExistence type="predicted"/>
<accession>A0A8S5TEC2</accession>
<reference evidence="2" key="1">
    <citation type="journal article" date="2021" name="Proc. Natl. Acad. Sci. U.S.A.">
        <title>A Catalog of Tens of Thousands of Viruses from Human Metagenomes Reveals Hidden Associations with Chronic Diseases.</title>
        <authorList>
            <person name="Tisza M.J."/>
            <person name="Buck C.B."/>
        </authorList>
    </citation>
    <scope>NUCLEOTIDE SEQUENCE</scope>
    <source>
        <strain evidence="2">CtkV91</strain>
    </source>
</reference>
<organism evidence="2">
    <name type="scientific">Siphoviridae sp. ctkV91</name>
    <dbReference type="NCBI Taxonomy" id="2827924"/>
    <lineage>
        <taxon>Viruses</taxon>
        <taxon>Duplodnaviria</taxon>
        <taxon>Heunggongvirae</taxon>
        <taxon>Uroviricota</taxon>
        <taxon>Caudoviricetes</taxon>
    </lineage>
</organism>
<sequence>MPIYGTSNPVMKAKVDPPGHLPDLLSPRHTPETP</sequence>
<dbReference type="EMBL" id="BK032807">
    <property type="protein sequence ID" value="DAF61327.1"/>
    <property type="molecule type" value="Genomic_DNA"/>
</dbReference>